<dbReference type="Proteomes" id="UP000182085">
    <property type="component" value="Chromosome I"/>
</dbReference>
<proteinExistence type="predicted"/>
<accession>A0AAE8HHX7</accession>
<evidence type="ECO:0000313" key="2">
    <source>
        <dbReference type="Proteomes" id="UP000182085"/>
    </source>
</evidence>
<evidence type="ECO:0000313" key="1">
    <source>
        <dbReference type="EMBL" id="SDV15433.1"/>
    </source>
</evidence>
<dbReference type="AlphaFoldDB" id="A0AAE8HHX7"/>
<keyword evidence="2" id="KW-1185">Reference proteome</keyword>
<dbReference type="EMBL" id="LT629801">
    <property type="protein sequence ID" value="SDV15433.1"/>
    <property type="molecule type" value="Genomic_DNA"/>
</dbReference>
<protein>
    <recommendedName>
        <fullName evidence="3">TonB C-terminal domain-containing protein</fullName>
    </recommendedName>
</protein>
<name>A0AAE8HHX7_9PSED</name>
<organism evidence="1 2">
    <name type="scientific">Pseudomonas rhodesiae</name>
    <dbReference type="NCBI Taxonomy" id="76760"/>
    <lineage>
        <taxon>Bacteria</taxon>
        <taxon>Pseudomonadati</taxon>
        <taxon>Pseudomonadota</taxon>
        <taxon>Gammaproteobacteria</taxon>
        <taxon>Pseudomonadales</taxon>
        <taxon>Pseudomonadaceae</taxon>
        <taxon>Pseudomonas</taxon>
    </lineage>
</organism>
<evidence type="ECO:0008006" key="3">
    <source>
        <dbReference type="Google" id="ProtNLM"/>
    </source>
</evidence>
<sequence length="321" mass="35753">MDCNGSNGAFHDRQQSAGEKSSCNVRWSGMQGKMAIFVISRNERVSTIKMTSRADCRLTSALLLLTGLVALSGCRQLTPEQRIDSWIDSDGKAAPSYLTPEEIKRLEARRYLRVLRSTLARSVFWANGEGMQGSVKLRMKLNQQGDVLLCEAQPSDAGAPPGFTNLVMDVCWSSSWNSIPEGLQNPADGTLEVIAPLIASGNTSPISDYERGHQRTDAESRFFWDNVVAKQSINAFGRARFEFTANVKGQVASCDVTLKKHYFRPEYFHPDPALQKVLATQCLQLDLQQMPGFRVGENGVTHRVVFVDYLPWKNHVGKYSE</sequence>
<reference evidence="1 2" key="1">
    <citation type="submission" date="2016-10" db="EMBL/GenBank/DDBJ databases">
        <authorList>
            <person name="Varghese N."/>
            <person name="Submissions S."/>
        </authorList>
    </citation>
    <scope>NUCLEOTIDE SEQUENCE [LARGE SCALE GENOMIC DNA]</scope>
    <source>
        <strain evidence="1 2">BS2777</strain>
    </source>
</reference>
<gene>
    <name evidence="1" type="ORF">SAMN04490209_4993</name>
</gene>